<dbReference type="SUPFAM" id="SSF56112">
    <property type="entry name" value="Protein kinase-like (PK-like)"/>
    <property type="match status" value="1"/>
</dbReference>
<proteinExistence type="predicted"/>
<dbReference type="GO" id="GO:0004674">
    <property type="term" value="F:protein serine/threonine kinase activity"/>
    <property type="evidence" value="ECO:0007669"/>
    <property type="project" value="TreeGrafter"/>
</dbReference>
<reference evidence="2 3" key="1">
    <citation type="journal article" date="2021" name="Sci. Rep.">
        <title>The genome of the diatom Chaetoceros tenuissimus carries an ancient integrated fragment of an extant virus.</title>
        <authorList>
            <person name="Hongo Y."/>
            <person name="Kimura K."/>
            <person name="Takaki Y."/>
            <person name="Yoshida Y."/>
            <person name="Baba S."/>
            <person name="Kobayashi G."/>
            <person name="Nagasaki K."/>
            <person name="Hano T."/>
            <person name="Tomaru Y."/>
        </authorList>
    </citation>
    <scope>NUCLEOTIDE SEQUENCE [LARGE SCALE GENOMIC DNA]</scope>
    <source>
        <strain evidence="2 3">NIES-3715</strain>
    </source>
</reference>
<sequence length="446" mass="51802">MKEKYRSRPNRFPTVVDVSQLEHIQSSFNLKRRQVLHGERLAPMANMNSVDYGDIHVKIPVSQRVIPDETDEEIYAEVEIVKHFDFNYKVHCEDVSWVKDIHYTCNQFHELDLAKIHTQSDLLDSNDADVVYSSHGYYRDVWKVLNASHTFSAQGYNIDYNLHQNDESSNVFHEDAIMALKTLKMIHNVTEASMAEIAQEALIMEKLTSSPKIMNVYSYCATSLAAEFLPNEIQSKIVPGSGYTRTKSEKEQLIQNEFTPREKLEIVLAMAESLAVLHGFKDGVIVHNDVQPCQWLERYRSLYENSTIHIDSKHLVLGDFNRATILRWNEEKQSYCKYRTGEAFGTYRSPEEYKQDALNEKIDIFSLGNNIYALLTSLWIFPNDQDDVAQKKLMNGELSAIDETYSLSSHEEKLLVEIMQQCWRYDPSERIDAFEIVKLLREFLEK</sequence>
<dbReference type="Proteomes" id="UP001054902">
    <property type="component" value="Unassembled WGS sequence"/>
</dbReference>
<dbReference type="PANTHER" id="PTHR44329">
    <property type="entry name" value="SERINE/THREONINE-PROTEIN KINASE TNNI3K-RELATED"/>
    <property type="match status" value="1"/>
</dbReference>
<comment type="caution">
    <text evidence="2">The sequence shown here is derived from an EMBL/GenBank/DDBJ whole genome shotgun (WGS) entry which is preliminary data.</text>
</comment>
<name>A0AAD3H4F5_9STRA</name>
<gene>
    <name evidence="2" type="ORF">CTEN210_06476</name>
</gene>
<keyword evidence="3" id="KW-1185">Reference proteome</keyword>
<feature type="domain" description="Protein kinase" evidence="1">
    <location>
        <begin position="127"/>
        <end position="444"/>
    </location>
</feature>
<dbReference type="InterPro" id="IPR000719">
    <property type="entry name" value="Prot_kinase_dom"/>
</dbReference>
<dbReference type="InterPro" id="IPR051681">
    <property type="entry name" value="Ser/Thr_Kinases-Pseudokinases"/>
</dbReference>
<evidence type="ECO:0000259" key="1">
    <source>
        <dbReference type="PROSITE" id="PS50011"/>
    </source>
</evidence>
<dbReference type="PANTHER" id="PTHR44329:SF214">
    <property type="entry name" value="PROTEIN KINASE DOMAIN-CONTAINING PROTEIN"/>
    <property type="match status" value="1"/>
</dbReference>
<dbReference type="SMART" id="SM00220">
    <property type="entry name" value="S_TKc"/>
    <property type="match status" value="1"/>
</dbReference>
<accession>A0AAD3H4F5</accession>
<dbReference type="InterPro" id="IPR011009">
    <property type="entry name" value="Kinase-like_dom_sf"/>
</dbReference>
<organism evidence="2 3">
    <name type="scientific">Chaetoceros tenuissimus</name>
    <dbReference type="NCBI Taxonomy" id="426638"/>
    <lineage>
        <taxon>Eukaryota</taxon>
        <taxon>Sar</taxon>
        <taxon>Stramenopiles</taxon>
        <taxon>Ochrophyta</taxon>
        <taxon>Bacillariophyta</taxon>
        <taxon>Coscinodiscophyceae</taxon>
        <taxon>Chaetocerotophycidae</taxon>
        <taxon>Chaetocerotales</taxon>
        <taxon>Chaetocerotaceae</taxon>
        <taxon>Chaetoceros</taxon>
    </lineage>
</organism>
<dbReference type="GO" id="GO:0005524">
    <property type="term" value="F:ATP binding"/>
    <property type="evidence" value="ECO:0007669"/>
    <property type="project" value="InterPro"/>
</dbReference>
<dbReference type="Pfam" id="PF00069">
    <property type="entry name" value="Pkinase"/>
    <property type="match status" value="1"/>
</dbReference>
<protein>
    <recommendedName>
        <fullName evidence="1">Protein kinase domain-containing protein</fullName>
    </recommendedName>
</protein>
<dbReference type="Gene3D" id="1.10.510.10">
    <property type="entry name" value="Transferase(Phosphotransferase) domain 1"/>
    <property type="match status" value="1"/>
</dbReference>
<dbReference type="AlphaFoldDB" id="A0AAD3H4F5"/>
<evidence type="ECO:0000313" key="2">
    <source>
        <dbReference type="EMBL" id="GFH50000.1"/>
    </source>
</evidence>
<evidence type="ECO:0000313" key="3">
    <source>
        <dbReference type="Proteomes" id="UP001054902"/>
    </source>
</evidence>
<dbReference type="EMBL" id="BLLK01000038">
    <property type="protein sequence ID" value="GFH50000.1"/>
    <property type="molecule type" value="Genomic_DNA"/>
</dbReference>
<dbReference type="PROSITE" id="PS50011">
    <property type="entry name" value="PROTEIN_KINASE_DOM"/>
    <property type="match status" value="1"/>
</dbReference>